<feature type="compositionally biased region" description="Basic and acidic residues" evidence="5">
    <location>
        <begin position="274"/>
        <end position="283"/>
    </location>
</feature>
<evidence type="ECO:0000256" key="2">
    <source>
        <dbReference type="ARBA" id="ARBA00022741"/>
    </source>
</evidence>
<dbReference type="EnsemblMetazoa" id="XM_016804277.2">
    <property type="protein sequence ID" value="XP_016659766.1"/>
    <property type="gene ID" value="LOC100573947"/>
</dbReference>
<dbReference type="RefSeq" id="XP_016659766.1">
    <property type="nucleotide sequence ID" value="XM_016804277.1"/>
</dbReference>
<dbReference type="GO" id="GO:0031114">
    <property type="term" value="P:regulation of microtubule depolymerization"/>
    <property type="evidence" value="ECO:0007669"/>
    <property type="project" value="UniProtKB-ARBA"/>
</dbReference>
<dbReference type="PANTHER" id="PTHR23074">
    <property type="entry name" value="AAA DOMAIN-CONTAINING"/>
    <property type="match status" value="1"/>
</dbReference>
<dbReference type="GO" id="GO:0005524">
    <property type="term" value="F:ATP binding"/>
    <property type="evidence" value="ECO:0007669"/>
    <property type="project" value="UniProtKB-KW"/>
</dbReference>
<dbReference type="AlphaFoldDB" id="A0A8R2D423"/>
<keyword evidence="2 4" id="KW-0547">Nucleotide-binding</keyword>
<dbReference type="GO" id="GO:0000070">
    <property type="term" value="P:mitotic sister chromatid segregation"/>
    <property type="evidence" value="ECO:0007669"/>
    <property type="project" value="UniProtKB-ARBA"/>
</dbReference>
<dbReference type="SUPFAM" id="SSF52540">
    <property type="entry name" value="P-loop containing nucleoside triphosphate hydrolases"/>
    <property type="match status" value="1"/>
</dbReference>
<keyword evidence="8" id="KW-1185">Reference proteome</keyword>
<evidence type="ECO:0000256" key="5">
    <source>
        <dbReference type="SAM" id="MobiDB-lite"/>
    </source>
</evidence>
<dbReference type="Proteomes" id="UP000007819">
    <property type="component" value="Chromosome X"/>
</dbReference>
<accession>A0A8R2D423</accession>
<evidence type="ECO:0000256" key="3">
    <source>
        <dbReference type="ARBA" id="ARBA00022840"/>
    </source>
</evidence>
<feature type="region of interest" description="Disordered" evidence="5">
    <location>
        <begin position="178"/>
        <end position="205"/>
    </location>
</feature>
<feature type="region of interest" description="Disordered" evidence="5">
    <location>
        <begin position="263"/>
        <end position="284"/>
    </location>
</feature>
<evidence type="ECO:0000259" key="6">
    <source>
        <dbReference type="SMART" id="SM00382"/>
    </source>
</evidence>
<proteinExistence type="inferred from homology"/>
<dbReference type="PROSITE" id="PS00674">
    <property type="entry name" value="AAA"/>
    <property type="match status" value="1"/>
</dbReference>
<dbReference type="Pfam" id="PF17862">
    <property type="entry name" value="AAA_lid_3"/>
    <property type="match status" value="1"/>
</dbReference>
<name>A0A8R2D423_ACYPI</name>
<dbReference type="Pfam" id="PF09336">
    <property type="entry name" value="Vps4_C"/>
    <property type="match status" value="1"/>
</dbReference>
<dbReference type="GeneID" id="100573947"/>
<dbReference type="FunFam" id="1.10.8.60:FF:000022">
    <property type="entry name" value="Fidgetin like 1"/>
    <property type="match status" value="1"/>
</dbReference>
<reference evidence="8" key="1">
    <citation type="submission" date="2010-06" db="EMBL/GenBank/DDBJ databases">
        <authorList>
            <person name="Jiang H."/>
            <person name="Abraham K."/>
            <person name="Ali S."/>
            <person name="Alsbrooks S.L."/>
            <person name="Anim B.N."/>
            <person name="Anosike U.S."/>
            <person name="Attaway T."/>
            <person name="Bandaranaike D.P."/>
            <person name="Battles P.K."/>
            <person name="Bell S.N."/>
            <person name="Bell A.V."/>
            <person name="Beltran B."/>
            <person name="Bickham C."/>
            <person name="Bustamante Y."/>
            <person name="Caleb T."/>
            <person name="Canada A."/>
            <person name="Cardenas V."/>
            <person name="Carter K."/>
            <person name="Chacko J."/>
            <person name="Chandrabose M.N."/>
            <person name="Chavez D."/>
            <person name="Chavez A."/>
            <person name="Chen L."/>
            <person name="Chu H.-S."/>
            <person name="Claassen K.J."/>
            <person name="Cockrell R."/>
            <person name="Collins M."/>
            <person name="Cooper J.A."/>
            <person name="Cree A."/>
            <person name="Curry S.M."/>
            <person name="Da Y."/>
            <person name="Dao M.D."/>
            <person name="Das B."/>
            <person name="Davila M.-L."/>
            <person name="Davy-Carroll L."/>
            <person name="Denson S."/>
            <person name="Dinh H."/>
            <person name="Ebong V.E."/>
            <person name="Edwards J.R."/>
            <person name="Egan A."/>
            <person name="El-Daye J."/>
            <person name="Escobedo L."/>
            <person name="Fernandez S."/>
            <person name="Fernando P.R."/>
            <person name="Flagg N."/>
            <person name="Forbes L.D."/>
            <person name="Fowler R.G."/>
            <person name="Fu Q."/>
            <person name="Gabisi R.A."/>
            <person name="Ganer J."/>
            <person name="Garbino Pronczuk A."/>
            <person name="Garcia R.M."/>
            <person name="Garner T."/>
            <person name="Garrett T.E."/>
            <person name="Gonzalez D.A."/>
            <person name="Hamid H."/>
            <person name="Hawkins E.S."/>
            <person name="Hirani K."/>
            <person name="Hogues M.E."/>
            <person name="Hollins B."/>
            <person name="Hsiao C.-H."/>
            <person name="Jabil R."/>
            <person name="James M.L."/>
            <person name="Jhangiani S.N."/>
            <person name="Johnson B."/>
            <person name="Johnson Q."/>
            <person name="Joshi V."/>
            <person name="Kalu J.B."/>
            <person name="Kam C."/>
            <person name="Kashfia A."/>
            <person name="Keebler J."/>
            <person name="Kisamo H."/>
            <person name="Kovar C.L."/>
            <person name="Lago L.A."/>
            <person name="Lai C.-Y."/>
            <person name="Laidlaw J."/>
            <person name="Lara F."/>
            <person name="Le T.-K."/>
            <person name="Lee S.L."/>
            <person name="Legall F.H."/>
            <person name="Lemon S.J."/>
            <person name="Lewis L.R."/>
            <person name="Li B."/>
            <person name="Liu Y."/>
            <person name="Liu Y.-S."/>
            <person name="Lopez J."/>
            <person name="Lozado R.J."/>
            <person name="Lu J."/>
            <person name="Madu R.C."/>
            <person name="Maheshwari M."/>
            <person name="Maheshwari R."/>
            <person name="Malloy K."/>
            <person name="Martinez E."/>
            <person name="Mathew T."/>
            <person name="Mercado I.C."/>
            <person name="Mercado C."/>
            <person name="Meyer B."/>
            <person name="Montgomery K."/>
            <person name="Morgan M.B."/>
            <person name="Munidasa M."/>
            <person name="Nazareth L.V."/>
            <person name="Nelson J."/>
            <person name="Ng B.M."/>
            <person name="Nguyen N.B."/>
            <person name="Nguyen P.Q."/>
            <person name="Nguyen T."/>
            <person name="Obregon M."/>
            <person name="Okwuonu G.O."/>
            <person name="Onwere C.G."/>
            <person name="Orozco G."/>
            <person name="Parra A."/>
            <person name="Patel S."/>
            <person name="Patil S."/>
            <person name="Perez A."/>
            <person name="Perez Y."/>
            <person name="Pham C."/>
            <person name="Primus E.L."/>
            <person name="Pu L.-L."/>
            <person name="Puazo M."/>
            <person name="Qin X."/>
            <person name="Quiroz J.B."/>
            <person name="Reese J."/>
            <person name="Richards S."/>
            <person name="Rives C.M."/>
            <person name="Robberts R."/>
            <person name="Ruiz S.J."/>
            <person name="Ruiz M.J."/>
            <person name="Santibanez J."/>
            <person name="Schneider B.W."/>
            <person name="Sisson I."/>
            <person name="Smith M."/>
            <person name="Sodergren E."/>
            <person name="Song X.-Z."/>
            <person name="Song B.B."/>
            <person name="Summersgill H."/>
            <person name="Thelus R."/>
            <person name="Thornton R.D."/>
            <person name="Trejos Z.Y."/>
            <person name="Usmani K."/>
            <person name="Vattathil S."/>
            <person name="Villasana D."/>
            <person name="Walker D.L."/>
            <person name="Wang S."/>
            <person name="Wang K."/>
            <person name="White C.S."/>
            <person name="Williams A.C."/>
            <person name="Williamson J."/>
            <person name="Wilson K."/>
            <person name="Woghiren I.O."/>
            <person name="Woodworth J.R."/>
            <person name="Worley K.C."/>
            <person name="Wright R.A."/>
            <person name="Wu W."/>
            <person name="Young L."/>
            <person name="Zhang L."/>
            <person name="Zhang J."/>
            <person name="Zhu Y."/>
            <person name="Muzny D.M."/>
            <person name="Weinstock G."/>
            <person name="Gibbs R.A."/>
        </authorList>
    </citation>
    <scope>NUCLEOTIDE SEQUENCE [LARGE SCALE GENOMIC DNA]</scope>
    <source>
        <strain evidence="8">LSR1</strain>
    </source>
</reference>
<organism evidence="7 8">
    <name type="scientific">Acyrthosiphon pisum</name>
    <name type="common">Pea aphid</name>
    <dbReference type="NCBI Taxonomy" id="7029"/>
    <lineage>
        <taxon>Eukaryota</taxon>
        <taxon>Metazoa</taxon>
        <taxon>Ecdysozoa</taxon>
        <taxon>Arthropoda</taxon>
        <taxon>Hexapoda</taxon>
        <taxon>Insecta</taxon>
        <taxon>Pterygota</taxon>
        <taxon>Neoptera</taxon>
        <taxon>Paraneoptera</taxon>
        <taxon>Hemiptera</taxon>
        <taxon>Sternorrhyncha</taxon>
        <taxon>Aphidomorpha</taxon>
        <taxon>Aphidoidea</taxon>
        <taxon>Aphididae</taxon>
        <taxon>Macrosiphini</taxon>
        <taxon>Acyrthosiphon</taxon>
    </lineage>
</organism>
<dbReference type="InterPro" id="IPR003959">
    <property type="entry name" value="ATPase_AAA_core"/>
</dbReference>
<evidence type="ECO:0000313" key="7">
    <source>
        <dbReference type="EnsemblMetazoa" id="XP_016659766.1"/>
    </source>
</evidence>
<evidence type="ECO:0000256" key="4">
    <source>
        <dbReference type="RuleBase" id="RU003651"/>
    </source>
</evidence>
<keyword evidence="3 4" id="KW-0067">ATP-binding</keyword>
<dbReference type="GO" id="GO:0005694">
    <property type="term" value="C:chromosome"/>
    <property type="evidence" value="ECO:0007669"/>
    <property type="project" value="UniProtKB-ARBA"/>
</dbReference>
<dbReference type="InterPro" id="IPR003960">
    <property type="entry name" value="ATPase_AAA_CS"/>
</dbReference>
<dbReference type="GO" id="GO:0051013">
    <property type="term" value="P:microtubule severing"/>
    <property type="evidence" value="ECO:0007669"/>
    <property type="project" value="UniProtKB-ARBA"/>
</dbReference>
<dbReference type="Pfam" id="PF00004">
    <property type="entry name" value="AAA"/>
    <property type="match status" value="1"/>
</dbReference>
<dbReference type="GO" id="GO:0005813">
    <property type="term" value="C:centrosome"/>
    <property type="evidence" value="ECO:0007669"/>
    <property type="project" value="UniProtKB-ARBA"/>
</dbReference>
<sequence length="598" mass="67980">MSDDVNEIEDKFRDVYLLSKFDEDLNDDLKTAKSKRKCLYQAYSLANSLKETDWIWNHMRSELKSYSNLIDNKKGVNNFMSAIDELTLGTNNVKNWKMKTKFDVTKPVNDFKKSIKCIDLQTCTIEPGKEFYLSFPKKPNVFQNANISNKQIIHTNSFRNESPTQIFQIDNHKTCIKTPPSTFQPVNNRKRSKYDEDSSPQPILKNKREEPYINQSQLNGFHTAKTELHIQVKKQNNVNSSTSETFIKKSLGVNKSRSVVSKFVNPSTNNQNHHGKDEVKNESTIDENPYLKNIDPKMVEMIRNEIIECKNLITWDDISGLQFAKNTIQESVIWPLLRPDIFKGIRRPPKGILLFGPPGTGKTLIGKCIASQSNSTFFSISASTITSKWIGEGEKSVRALFAVARCHQPAVIFIDEIDSLLCQRSEQEHESSRKIKTEFLIQLDGAGTNDDDRILIIGATNRPQELDEAARRRLVKKLYIRLPDPQARKDMIKKLVDSENHVLSDDDLEKIASLSNGYSGADMKSLCQEASLGPIRSMSFDMINNIEADQVRPINLQDFLSALKIVMPSVSSEDLNHYVTWNDKFGCSDTGCSTQSNS</sequence>
<evidence type="ECO:0000256" key="1">
    <source>
        <dbReference type="ARBA" id="ARBA00006914"/>
    </source>
</evidence>
<dbReference type="GO" id="GO:0008568">
    <property type="term" value="F:microtubule severing ATPase activity"/>
    <property type="evidence" value="ECO:0007669"/>
    <property type="project" value="UniProtKB-ARBA"/>
</dbReference>
<dbReference type="InterPro" id="IPR003593">
    <property type="entry name" value="AAA+_ATPase"/>
</dbReference>
<dbReference type="Gene3D" id="1.10.8.60">
    <property type="match status" value="1"/>
</dbReference>
<dbReference type="PANTHER" id="PTHR23074:SF17">
    <property type="entry name" value="FIDGETIN-LIKE PROTEIN 1"/>
    <property type="match status" value="1"/>
</dbReference>
<comment type="similarity">
    <text evidence="1 4">Belongs to the AAA ATPase family.</text>
</comment>
<dbReference type="InterPro" id="IPR015415">
    <property type="entry name" value="Spast_Vps4_C"/>
</dbReference>
<dbReference type="KEGG" id="api:100573947"/>
<feature type="compositionally biased region" description="Polar residues" evidence="5">
    <location>
        <begin position="263"/>
        <end position="272"/>
    </location>
</feature>
<dbReference type="OrthoDB" id="10251136at2759"/>
<dbReference type="Gene3D" id="3.40.50.300">
    <property type="entry name" value="P-loop containing nucleotide triphosphate hydrolases"/>
    <property type="match status" value="1"/>
</dbReference>
<reference evidence="7" key="2">
    <citation type="submission" date="2022-06" db="UniProtKB">
        <authorList>
            <consortium name="EnsemblMetazoa"/>
        </authorList>
    </citation>
    <scope>IDENTIFICATION</scope>
</reference>
<dbReference type="InterPro" id="IPR050304">
    <property type="entry name" value="MT-severing_AAA_ATPase"/>
</dbReference>
<dbReference type="FunFam" id="3.40.50.300:FF:000093">
    <property type="entry name" value="Fidgetin-like 1"/>
    <property type="match status" value="1"/>
</dbReference>
<dbReference type="GO" id="GO:0016887">
    <property type="term" value="F:ATP hydrolysis activity"/>
    <property type="evidence" value="ECO:0007669"/>
    <property type="project" value="InterPro"/>
</dbReference>
<dbReference type="SMART" id="SM00382">
    <property type="entry name" value="AAA"/>
    <property type="match status" value="1"/>
</dbReference>
<feature type="domain" description="AAA+ ATPase" evidence="6">
    <location>
        <begin position="348"/>
        <end position="484"/>
    </location>
</feature>
<dbReference type="InterPro" id="IPR041569">
    <property type="entry name" value="AAA_lid_3"/>
</dbReference>
<protein>
    <recommendedName>
        <fullName evidence="6">AAA+ ATPase domain-containing protein</fullName>
    </recommendedName>
</protein>
<evidence type="ECO:0000313" key="8">
    <source>
        <dbReference type="Proteomes" id="UP000007819"/>
    </source>
</evidence>
<dbReference type="InterPro" id="IPR027417">
    <property type="entry name" value="P-loop_NTPase"/>
</dbReference>